<dbReference type="AlphaFoldDB" id="A0AAD5UX42"/>
<dbReference type="SMART" id="SM01281">
    <property type="entry name" value="Med12"/>
    <property type="match status" value="1"/>
</dbReference>
<evidence type="ECO:0000313" key="10">
    <source>
        <dbReference type="Proteomes" id="UP001212997"/>
    </source>
</evidence>
<evidence type="ECO:0000256" key="7">
    <source>
        <dbReference type="ARBA" id="ARBA00032010"/>
    </source>
</evidence>
<keyword evidence="10" id="KW-1185">Reference proteome</keyword>
<name>A0AAD5UX42_9APHY</name>
<evidence type="ECO:0000259" key="8">
    <source>
        <dbReference type="SMART" id="SM01281"/>
    </source>
</evidence>
<dbReference type="PANTHER" id="PTHR46567">
    <property type="entry name" value="MEDIATOR OF RNA POLYMERASE II TRANSCRIPTION SUBUNIT 12"/>
    <property type="match status" value="1"/>
</dbReference>
<comment type="subcellular location">
    <subcellularLocation>
        <location evidence="1">Nucleus</location>
    </subcellularLocation>
</comment>
<proteinExistence type="inferred from homology"/>
<accession>A0AAD5UX42</accession>
<protein>
    <recommendedName>
        <fullName evidence="3">Mediator of RNA polymerase II transcription subunit 12</fullName>
    </recommendedName>
    <alternativeName>
        <fullName evidence="7">Mediator complex subunit 12</fullName>
    </alternativeName>
</protein>
<keyword evidence="4" id="KW-0805">Transcription regulation</keyword>
<dbReference type="GO" id="GO:0016592">
    <property type="term" value="C:mediator complex"/>
    <property type="evidence" value="ECO:0007669"/>
    <property type="project" value="InterPro"/>
</dbReference>
<dbReference type="PANTHER" id="PTHR46567:SF1">
    <property type="entry name" value="MEDIATOR OF RNA POLYMERASE II TRANSCRIPTION SUBUNIT 12"/>
    <property type="match status" value="1"/>
</dbReference>
<evidence type="ECO:0000256" key="1">
    <source>
        <dbReference type="ARBA" id="ARBA00004123"/>
    </source>
</evidence>
<evidence type="ECO:0000313" key="9">
    <source>
        <dbReference type="EMBL" id="KAJ3480114.1"/>
    </source>
</evidence>
<gene>
    <name evidence="9" type="ORF">NLI96_g8581</name>
</gene>
<organism evidence="9 10">
    <name type="scientific">Meripilus lineatus</name>
    <dbReference type="NCBI Taxonomy" id="2056292"/>
    <lineage>
        <taxon>Eukaryota</taxon>
        <taxon>Fungi</taxon>
        <taxon>Dikarya</taxon>
        <taxon>Basidiomycota</taxon>
        <taxon>Agaricomycotina</taxon>
        <taxon>Agaricomycetes</taxon>
        <taxon>Polyporales</taxon>
        <taxon>Meripilaceae</taxon>
        <taxon>Meripilus</taxon>
    </lineage>
</organism>
<evidence type="ECO:0000256" key="2">
    <source>
        <dbReference type="ARBA" id="ARBA00010289"/>
    </source>
</evidence>
<reference evidence="9" key="1">
    <citation type="submission" date="2022-07" db="EMBL/GenBank/DDBJ databases">
        <title>Genome Sequence of Physisporinus lineatus.</title>
        <authorList>
            <person name="Buettner E."/>
        </authorList>
    </citation>
    <scope>NUCLEOTIDE SEQUENCE</scope>
    <source>
        <strain evidence="9">VT162</strain>
    </source>
</reference>
<keyword evidence="5" id="KW-0804">Transcription</keyword>
<feature type="domain" description="Mediator complex subunit Med12" evidence="8">
    <location>
        <begin position="109"/>
        <end position="172"/>
    </location>
</feature>
<dbReference type="Proteomes" id="UP001212997">
    <property type="component" value="Unassembled WGS sequence"/>
</dbReference>
<sequence length="429" mass="48297">MAKRDQEEPLLPIYESQPPDWLPKSHVSSDIGYAGFYPPRPDQEEEILTETNVKNGLILGLSVPAELYSGKANFYGALASGNLLSDLEDVMNRVFSRKAESIPPIPSSTFRLPSRVTLNDAKRQAWFADLANPKVPLSKLGKSVPHGAKGHDLLDLLHKNDVAIPRAVWFLRVFGGNETAGLRNRPGYNPTQYSVEWANVVTGYMKKQLADIALPMAPRPGLNIKQTFKGKLSDAEGRERWISRFTYCLSLLRSFYSEGMVDNRTFLAWLVQQTGTCNLAQLGFVSRLSDEYLDGMLMCRALTRPFVESCLNRLVEVRASPAREYLSTTEQTLQNLILRAFLALPDAFVNPRMWSQHDDMITELLQEYTETGPLSGQNAKGLRQQLFDSYVDLQKRNEAMLFRELPTRVSGSLSSALSDIKAREHLRIL</sequence>
<dbReference type="EMBL" id="JANAWD010000395">
    <property type="protein sequence ID" value="KAJ3480114.1"/>
    <property type="molecule type" value="Genomic_DNA"/>
</dbReference>
<evidence type="ECO:0000256" key="4">
    <source>
        <dbReference type="ARBA" id="ARBA00023015"/>
    </source>
</evidence>
<comment type="caution">
    <text evidence="9">The sequence shown here is derived from an EMBL/GenBank/DDBJ whole genome shotgun (WGS) entry which is preliminary data.</text>
</comment>
<dbReference type="GO" id="GO:0006357">
    <property type="term" value="P:regulation of transcription by RNA polymerase II"/>
    <property type="evidence" value="ECO:0007669"/>
    <property type="project" value="InterPro"/>
</dbReference>
<evidence type="ECO:0000256" key="6">
    <source>
        <dbReference type="ARBA" id="ARBA00023242"/>
    </source>
</evidence>
<keyword evidence="6" id="KW-0539">Nucleus</keyword>
<dbReference type="InterPro" id="IPR019035">
    <property type="entry name" value="Mediator_Med12"/>
</dbReference>
<evidence type="ECO:0000256" key="3">
    <source>
        <dbReference type="ARBA" id="ARBA00019622"/>
    </source>
</evidence>
<dbReference type="Pfam" id="PF09497">
    <property type="entry name" value="Med12"/>
    <property type="match status" value="1"/>
</dbReference>
<comment type="similarity">
    <text evidence="2">Belongs to the Mediator complex subunit 12 family.</text>
</comment>
<dbReference type="GO" id="GO:0003712">
    <property type="term" value="F:transcription coregulator activity"/>
    <property type="evidence" value="ECO:0007669"/>
    <property type="project" value="InterPro"/>
</dbReference>
<evidence type="ECO:0000256" key="5">
    <source>
        <dbReference type="ARBA" id="ARBA00023163"/>
    </source>
</evidence>